<proteinExistence type="predicted"/>
<dbReference type="GO" id="GO:0003700">
    <property type="term" value="F:DNA-binding transcription factor activity"/>
    <property type="evidence" value="ECO:0007669"/>
    <property type="project" value="InterPro"/>
</dbReference>
<dbReference type="PRINTS" id="PR00778">
    <property type="entry name" value="HTHARSR"/>
</dbReference>
<dbReference type="InterPro" id="IPR011991">
    <property type="entry name" value="ArsR-like_HTH"/>
</dbReference>
<evidence type="ECO:0000313" key="3">
    <source>
        <dbReference type="Proteomes" id="UP000177152"/>
    </source>
</evidence>
<protein>
    <recommendedName>
        <fullName evidence="1">HTH arsR-type domain-containing protein</fullName>
    </recommendedName>
</protein>
<accession>A0A1G2K653</accession>
<sequence>MTKIKTSKQLERHFKGVANHRRIEILFLIQKLDGITLDEIAERIRCNIKTTSEHARRLTQAGLVNKRYQGREVAHSLSPYGKKFFSFIRTFSHS</sequence>
<dbReference type="Pfam" id="PF01047">
    <property type="entry name" value="MarR"/>
    <property type="match status" value="1"/>
</dbReference>
<comment type="caution">
    <text evidence="2">The sequence shown here is derived from an EMBL/GenBank/DDBJ whole genome shotgun (WGS) entry which is preliminary data.</text>
</comment>
<dbReference type="InterPro" id="IPR036390">
    <property type="entry name" value="WH_DNA-bd_sf"/>
</dbReference>
<feature type="domain" description="HTH arsR-type" evidence="1">
    <location>
        <begin position="2"/>
        <end position="94"/>
    </location>
</feature>
<dbReference type="InterPro" id="IPR001845">
    <property type="entry name" value="HTH_ArsR_DNA-bd_dom"/>
</dbReference>
<evidence type="ECO:0000313" key="2">
    <source>
        <dbReference type="EMBL" id="OGZ94663.1"/>
    </source>
</evidence>
<evidence type="ECO:0000259" key="1">
    <source>
        <dbReference type="PROSITE" id="PS50987"/>
    </source>
</evidence>
<reference evidence="2 3" key="1">
    <citation type="journal article" date="2016" name="Nat. Commun.">
        <title>Thousands of microbial genomes shed light on interconnected biogeochemical processes in an aquifer system.</title>
        <authorList>
            <person name="Anantharaman K."/>
            <person name="Brown C.T."/>
            <person name="Hug L.A."/>
            <person name="Sharon I."/>
            <person name="Castelle C.J."/>
            <person name="Probst A.J."/>
            <person name="Thomas B.C."/>
            <person name="Singh A."/>
            <person name="Wilkins M.J."/>
            <person name="Karaoz U."/>
            <person name="Brodie E.L."/>
            <person name="Williams K.H."/>
            <person name="Hubbard S.S."/>
            <person name="Banfield J.F."/>
        </authorList>
    </citation>
    <scope>NUCLEOTIDE SEQUENCE [LARGE SCALE GENOMIC DNA]</scope>
</reference>
<dbReference type="EMBL" id="MHQC01000032">
    <property type="protein sequence ID" value="OGZ94663.1"/>
    <property type="molecule type" value="Genomic_DNA"/>
</dbReference>
<dbReference type="Gene3D" id="1.10.10.10">
    <property type="entry name" value="Winged helix-like DNA-binding domain superfamily/Winged helix DNA-binding domain"/>
    <property type="match status" value="1"/>
</dbReference>
<gene>
    <name evidence="2" type="ORF">A2633_01440</name>
</gene>
<organism evidence="2 3">
    <name type="scientific">Candidatus Sungbacteria bacterium RIFCSPHIGHO2_01_FULL_47_32</name>
    <dbReference type="NCBI Taxonomy" id="1802264"/>
    <lineage>
        <taxon>Bacteria</taxon>
        <taxon>Candidatus Sungiibacteriota</taxon>
    </lineage>
</organism>
<dbReference type="CDD" id="cd00090">
    <property type="entry name" value="HTH_ARSR"/>
    <property type="match status" value="1"/>
</dbReference>
<dbReference type="InterPro" id="IPR000835">
    <property type="entry name" value="HTH_MarR-typ"/>
</dbReference>
<name>A0A1G2K653_9BACT</name>
<dbReference type="SMART" id="SM00418">
    <property type="entry name" value="HTH_ARSR"/>
    <property type="match status" value="1"/>
</dbReference>
<dbReference type="SUPFAM" id="SSF46785">
    <property type="entry name" value="Winged helix' DNA-binding domain"/>
    <property type="match status" value="1"/>
</dbReference>
<dbReference type="AlphaFoldDB" id="A0A1G2K653"/>
<dbReference type="Proteomes" id="UP000177152">
    <property type="component" value="Unassembled WGS sequence"/>
</dbReference>
<dbReference type="InterPro" id="IPR036388">
    <property type="entry name" value="WH-like_DNA-bd_sf"/>
</dbReference>
<dbReference type="PROSITE" id="PS50987">
    <property type="entry name" value="HTH_ARSR_2"/>
    <property type="match status" value="1"/>
</dbReference>